<keyword evidence="1" id="KW-0812">Transmembrane</keyword>
<keyword evidence="1" id="KW-1133">Transmembrane helix</keyword>
<name>B5LPU1_9CAUD</name>
<sequence length="60" mass="6959">MRYEGGTNMKIDLLKLFIKSTILFVLALVIADKFLGYTGVQTAKRKKTTLSKFQHKNEYF</sequence>
<dbReference type="GeneID" id="6803897"/>
<feature type="transmembrane region" description="Helical" evidence="1">
    <location>
        <begin position="16"/>
        <end position="37"/>
    </location>
</feature>
<evidence type="ECO:0000256" key="1">
    <source>
        <dbReference type="SAM" id="Phobius"/>
    </source>
</evidence>
<proteinExistence type="predicted"/>
<protein>
    <submittedName>
        <fullName evidence="2">ABC transporter, permease protein</fullName>
    </submittedName>
</protein>
<accession>B5LPU1</accession>
<reference evidence="2 3" key="1">
    <citation type="submission" date="2008-07" db="EMBL/GenBank/DDBJ databases">
        <title>Siphoviridae phage from Bacillus thurigiensis.</title>
        <authorList>
            <person name="Dreze P.-A."/>
            <person name="Smeesters P."/>
            <person name="Van Melderen L."/>
        </authorList>
    </citation>
    <scope>NUCLEOTIDE SEQUENCE [LARGE SCALE GENOMIC DNA]</scope>
</reference>
<dbReference type="EMBL" id="EU874396">
    <property type="protein sequence ID" value="ACH42337.1"/>
    <property type="molecule type" value="Genomic_DNA"/>
</dbReference>
<keyword evidence="3" id="KW-1185">Reference proteome</keyword>
<evidence type="ECO:0000313" key="3">
    <source>
        <dbReference type="Proteomes" id="UP000002340"/>
    </source>
</evidence>
<dbReference type="Proteomes" id="UP000002340">
    <property type="component" value="Segment"/>
</dbReference>
<keyword evidence="1" id="KW-0472">Membrane</keyword>
<dbReference type="RefSeq" id="YP_002154405.1">
    <property type="nucleotide sequence ID" value="NC_011167.1"/>
</dbReference>
<dbReference type="KEGG" id="vg:6803897"/>
<evidence type="ECO:0000313" key="2">
    <source>
        <dbReference type="EMBL" id="ACH42337.1"/>
    </source>
</evidence>
<organism evidence="2 3">
    <name type="scientific">Bacillus phage IEBH</name>
    <dbReference type="NCBI Taxonomy" id="2884422"/>
    <lineage>
        <taxon>Viruses</taxon>
        <taxon>Duplodnaviria</taxon>
        <taxon>Heunggongvirae</taxon>
        <taxon>Uroviricota</taxon>
        <taxon>Caudoviricetes</taxon>
        <taxon>Cecivirus</taxon>
        <taxon>Cecivirus IEBH</taxon>
    </lineage>
</organism>